<reference evidence="4" key="2">
    <citation type="journal article" date="2023" name="IMA Fungus">
        <title>Comparative genomic study of the Penicillium genus elucidates a diverse pangenome and 15 lateral gene transfer events.</title>
        <authorList>
            <person name="Petersen C."/>
            <person name="Sorensen T."/>
            <person name="Nielsen M.R."/>
            <person name="Sondergaard T.E."/>
            <person name="Sorensen J.L."/>
            <person name="Fitzpatrick D.A."/>
            <person name="Frisvad J.C."/>
            <person name="Nielsen K.L."/>
        </authorList>
    </citation>
    <scope>NUCLEOTIDE SEQUENCE</scope>
    <source>
        <strain evidence="4">IBT 23319</strain>
    </source>
</reference>
<dbReference type="EMBL" id="JAPQKT010000004">
    <property type="protein sequence ID" value="KAJ5233315.1"/>
    <property type="molecule type" value="Genomic_DNA"/>
</dbReference>
<dbReference type="SUPFAM" id="SSF55031">
    <property type="entry name" value="Bacterial exopeptidase dimerisation domain"/>
    <property type="match status" value="1"/>
</dbReference>
<feature type="domain" description="Peptidase M20 dimerisation" evidence="3">
    <location>
        <begin position="188"/>
        <end position="286"/>
    </location>
</feature>
<comment type="caution">
    <text evidence="4">The sequence shown here is derived from an EMBL/GenBank/DDBJ whole genome shotgun (WGS) entry which is preliminary data.</text>
</comment>
<evidence type="ECO:0000256" key="1">
    <source>
        <dbReference type="ARBA" id="ARBA00006247"/>
    </source>
</evidence>
<sequence>MNSPSKTEVQTAISKYIDELAQPLRELNRKVVLLTSPASQIHETPELAYEEHHAHDVICEFLTTHNIPVKRHAYGLKTAFEAVVGDTAGPCVNFNAEYDALPGIGHACGHNLIATASITGFMALAFAIRTFGLPGQVQLLGTPAEEDGGGKVDLINAGAYKNADVSLMMHPMAEDEFSDEKVQGIGGRSTIACYDITAAYHGVSAHAAASPWEGVNALDALVSAYNNISMLRQQIGPNERIHGAIMQAPTVTNAIPEFTRTKYTIRSGTEKGARALGERVRRCLDAGALATGCKVQLEETQMYADLVVVPPLCDGFQECMSDFGVNVASNDKTLMPGSTDQGNVSQIVPALHALIGIPVTDGAHNHTRQFTAAAGTDEAHERSVTAGKGMAMTGWKLLVDQQFYGEVREAFDKATA</sequence>
<evidence type="ECO:0000313" key="4">
    <source>
        <dbReference type="EMBL" id="KAJ5233315.1"/>
    </source>
</evidence>
<evidence type="ECO:0000313" key="5">
    <source>
        <dbReference type="Proteomes" id="UP001147733"/>
    </source>
</evidence>
<protein>
    <recommendedName>
        <fullName evidence="2">Peptidase M20 domain-containing protein 2</fullName>
    </recommendedName>
</protein>
<dbReference type="SUPFAM" id="SSF53187">
    <property type="entry name" value="Zn-dependent exopeptidases"/>
    <property type="match status" value="1"/>
</dbReference>
<keyword evidence="5" id="KW-1185">Reference proteome</keyword>
<name>A0A9W9P104_PENCI</name>
<dbReference type="InterPro" id="IPR017439">
    <property type="entry name" value="Amidohydrolase"/>
</dbReference>
<accession>A0A9W9P104</accession>
<dbReference type="InterPro" id="IPR036264">
    <property type="entry name" value="Bact_exopeptidase_dim_dom"/>
</dbReference>
<dbReference type="Proteomes" id="UP001147733">
    <property type="component" value="Unassembled WGS sequence"/>
</dbReference>
<dbReference type="FunFam" id="3.30.70.360:FF:000004">
    <property type="entry name" value="Peptidase M20 domain-containing protein 2"/>
    <property type="match status" value="1"/>
</dbReference>
<dbReference type="InterPro" id="IPR011650">
    <property type="entry name" value="Peptidase_M20_dimer"/>
</dbReference>
<organism evidence="4 5">
    <name type="scientific">Penicillium citrinum</name>
    <dbReference type="NCBI Taxonomy" id="5077"/>
    <lineage>
        <taxon>Eukaryota</taxon>
        <taxon>Fungi</taxon>
        <taxon>Dikarya</taxon>
        <taxon>Ascomycota</taxon>
        <taxon>Pezizomycotina</taxon>
        <taxon>Eurotiomycetes</taxon>
        <taxon>Eurotiomycetidae</taxon>
        <taxon>Eurotiales</taxon>
        <taxon>Aspergillaceae</taxon>
        <taxon>Penicillium</taxon>
    </lineage>
</organism>
<dbReference type="PIRSF" id="PIRSF037226">
    <property type="entry name" value="Amidohydrolase_ACY1L2_prd"/>
    <property type="match status" value="1"/>
</dbReference>
<dbReference type="RefSeq" id="XP_056500815.1">
    <property type="nucleotide sequence ID" value="XM_056644001.1"/>
</dbReference>
<dbReference type="PANTHER" id="PTHR30575:SF8">
    <property type="entry name" value="PEPTIDASE M20 DOMAIN-CONTAINING PROTEIN 2"/>
    <property type="match status" value="1"/>
</dbReference>
<gene>
    <name evidence="4" type="ORF">N7469_005081</name>
</gene>
<dbReference type="Pfam" id="PF07687">
    <property type="entry name" value="M20_dimer"/>
    <property type="match status" value="1"/>
</dbReference>
<dbReference type="InterPro" id="IPR017144">
    <property type="entry name" value="Xaa-Arg_dipeptidase"/>
</dbReference>
<dbReference type="PANTHER" id="PTHR30575">
    <property type="entry name" value="PEPTIDASE M20"/>
    <property type="match status" value="1"/>
</dbReference>
<dbReference type="GeneID" id="81383168"/>
<proteinExistence type="inferred from homology"/>
<dbReference type="CDD" id="cd05672">
    <property type="entry name" value="M20_ACY1L2-like"/>
    <property type="match status" value="1"/>
</dbReference>
<evidence type="ECO:0000256" key="2">
    <source>
        <dbReference type="PIRNR" id="PIRNR037226"/>
    </source>
</evidence>
<dbReference type="AlphaFoldDB" id="A0A9W9P104"/>
<comment type="similarity">
    <text evidence="1 2">Belongs to the peptidase M20A family.</text>
</comment>
<dbReference type="InterPro" id="IPR002933">
    <property type="entry name" value="Peptidase_M20"/>
</dbReference>
<dbReference type="OrthoDB" id="6119954at2759"/>
<dbReference type="Pfam" id="PF01546">
    <property type="entry name" value="Peptidase_M20"/>
    <property type="match status" value="1"/>
</dbReference>
<dbReference type="GO" id="GO:0016805">
    <property type="term" value="F:dipeptidase activity"/>
    <property type="evidence" value="ECO:0007669"/>
    <property type="project" value="InterPro"/>
</dbReference>
<dbReference type="Gene3D" id="3.40.630.10">
    <property type="entry name" value="Zn peptidases"/>
    <property type="match status" value="1"/>
</dbReference>
<reference evidence="4" key="1">
    <citation type="submission" date="2022-11" db="EMBL/GenBank/DDBJ databases">
        <authorList>
            <person name="Petersen C."/>
        </authorList>
    </citation>
    <scope>NUCLEOTIDE SEQUENCE</scope>
    <source>
        <strain evidence="4">IBT 23319</strain>
    </source>
</reference>
<evidence type="ECO:0000259" key="3">
    <source>
        <dbReference type="Pfam" id="PF07687"/>
    </source>
</evidence>
<dbReference type="Gene3D" id="3.30.70.360">
    <property type="match status" value="1"/>
</dbReference>
<dbReference type="NCBIfam" id="TIGR01891">
    <property type="entry name" value="amidohydrolases"/>
    <property type="match status" value="1"/>
</dbReference>
<dbReference type="InterPro" id="IPR052030">
    <property type="entry name" value="Peptidase_M20/M20A_hydrolases"/>
</dbReference>